<dbReference type="HOGENOM" id="CLU_1209708_0_0_1"/>
<feature type="region of interest" description="Disordered" evidence="1">
    <location>
        <begin position="98"/>
        <end position="147"/>
    </location>
</feature>
<feature type="compositionally biased region" description="Basic residues" evidence="1">
    <location>
        <begin position="105"/>
        <end position="114"/>
    </location>
</feature>
<feature type="compositionally biased region" description="Polar residues" evidence="1">
    <location>
        <begin position="127"/>
        <end position="138"/>
    </location>
</feature>
<evidence type="ECO:0000313" key="2">
    <source>
        <dbReference type="EMBL" id="KIW24138.1"/>
    </source>
</evidence>
<name>A0A0D2BYE4_9EURO</name>
<dbReference type="AlphaFoldDB" id="A0A0D2BYE4"/>
<feature type="compositionally biased region" description="Basic and acidic residues" evidence="1">
    <location>
        <begin position="115"/>
        <end position="125"/>
    </location>
</feature>
<feature type="compositionally biased region" description="Basic residues" evidence="1">
    <location>
        <begin position="67"/>
        <end position="78"/>
    </location>
</feature>
<feature type="region of interest" description="Disordered" evidence="1">
    <location>
        <begin position="52"/>
        <end position="81"/>
    </location>
</feature>
<accession>A0A0D2BYE4</accession>
<reference evidence="2 3" key="1">
    <citation type="submission" date="2015-01" db="EMBL/GenBank/DDBJ databases">
        <title>The Genome Sequence of Cladophialophora immunda CBS83496.</title>
        <authorList>
            <consortium name="The Broad Institute Genomics Platform"/>
            <person name="Cuomo C."/>
            <person name="de Hoog S."/>
            <person name="Gorbushina A."/>
            <person name="Stielow B."/>
            <person name="Teixiera M."/>
            <person name="Abouelleil A."/>
            <person name="Chapman S.B."/>
            <person name="Priest M."/>
            <person name="Young S.K."/>
            <person name="Wortman J."/>
            <person name="Nusbaum C."/>
            <person name="Birren B."/>
        </authorList>
    </citation>
    <scope>NUCLEOTIDE SEQUENCE [LARGE SCALE GENOMIC DNA]</scope>
    <source>
        <strain evidence="2 3">CBS 83496</strain>
    </source>
</reference>
<keyword evidence="3" id="KW-1185">Reference proteome</keyword>
<dbReference type="VEuPathDB" id="FungiDB:PV07_09870"/>
<gene>
    <name evidence="2" type="ORF">PV07_09870</name>
</gene>
<evidence type="ECO:0000256" key="1">
    <source>
        <dbReference type="SAM" id="MobiDB-lite"/>
    </source>
</evidence>
<proteinExistence type="predicted"/>
<dbReference type="RefSeq" id="XP_016244354.1">
    <property type="nucleotide sequence ID" value="XM_016397163.1"/>
</dbReference>
<sequence length="229" mass="25208">MGRDISRRDFVDMMDELDEVQKTSGRGSKDQAFWNPLVSMSKRDADYIDDGGSAWDFPDYNGEKSRRAGTRPTKHRSRSSAALDHDYDCDYDYDYDDNDTLDRGRSKKTRKRREPQRDNSLRDIFSRLNNSNNKGTSSHKGDIALSSGYVGDESQNYTDRSHSTYVNNSRNFIAIGGGQRTKKQPRGPRTGHNSKRSGPSGPIDSFASGAGGAVVSTGAAAAGGSCVVM</sequence>
<organism evidence="2 3">
    <name type="scientific">Cladophialophora immunda</name>
    <dbReference type="NCBI Taxonomy" id="569365"/>
    <lineage>
        <taxon>Eukaryota</taxon>
        <taxon>Fungi</taxon>
        <taxon>Dikarya</taxon>
        <taxon>Ascomycota</taxon>
        <taxon>Pezizomycotina</taxon>
        <taxon>Eurotiomycetes</taxon>
        <taxon>Chaetothyriomycetidae</taxon>
        <taxon>Chaetothyriales</taxon>
        <taxon>Herpotrichiellaceae</taxon>
        <taxon>Cladophialophora</taxon>
    </lineage>
</organism>
<dbReference type="Proteomes" id="UP000054466">
    <property type="component" value="Unassembled WGS sequence"/>
</dbReference>
<dbReference type="EMBL" id="KN847045">
    <property type="protein sequence ID" value="KIW24138.1"/>
    <property type="molecule type" value="Genomic_DNA"/>
</dbReference>
<evidence type="ECO:0000313" key="3">
    <source>
        <dbReference type="Proteomes" id="UP000054466"/>
    </source>
</evidence>
<dbReference type="GeneID" id="27349064"/>
<protein>
    <submittedName>
        <fullName evidence="2">Uncharacterized protein</fullName>
    </submittedName>
</protein>
<feature type="region of interest" description="Disordered" evidence="1">
    <location>
        <begin position="172"/>
        <end position="209"/>
    </location>
</feature>